<keyword evidence="3" id="KW-0238">DNA-binding</keyword>
<name>A0A975SNV1_9RHOO</name>
<accession>A0A975SNV1</accession>
<sequence length="307" mass="33744">MTLTELRYIVALAQEGRFSRAAERCSVSQPTLSVAIQHLEEELEVPLFERGKNQVSLTEVGEQVVAQAIRTLEEAERVRQIAHRGRNPLEGELKLGVIHTVGPYLLPDLIVSLRTLAPAMPLAIEESMTATLAEMLARGEVDAAILALPFAQPGIRVRPLYDEPFKVVVPCGHPWQDRPLVSTEEVDGEEVLLLKAGNCFRDQVMDACPQISGADTEVRQGHSIETIRCMVASGFGISVLPAGALCKPYSTDFLRIIPFSDPAPSRRIALAWREGFPRLKALEALCQAVARLDNPCYQHLPGGRRLA</sequence>
<dbReference type="GO" id="GO:0003700">
    <property type="term" value="F:DNA-binding transcription factor activity"/>
    <property type="evidence" value="ECO:0007669"/>
    <property type="project" value="InterPro"/>
</dbReference>
<feature type="domain" description="HTH lysR-type" evidence="6">
    <location>
        <begin position="1"/>
        <end position="58"/>
    </location>
</feature>
<evidence type="ECO:0000313" key="8">
    <source>
        <dbReference type="Proteomes" id="UP000683428"/>
    </source>
</evidence>
<evidence type="ECO:0000256" key="3">
    <source>
        <dbReference type="ARBA" id="ARBA00023125"/>
    </source>
</evidence>
<organism evidence="7 8">
    <name type="scientific">Azospira inquinata</name>
    <dbReference type="NCBI Taxonomy" id="2785627"/>
    <lineage>
        <taxon>Bacteria</taxon>
        <taxon>Pseudomonadati</taxon>
        <taxon>Pseudomonadota</taxon>
        <taxon>Betaproteobacteria</taxon>
        <taxon>Rhodocyclales</taxon>
        <taxon>Rhodocyclaceae</taxon>
        <taxon>Azospira</taxon>
    </lineage>
</organism>
<evidence type="ECO:0000256" key="4">
    <source>
        <dbReference type="ARBA" id="ARBA00023159"/>
    </source>
</evidence>
<keyword evidence="4" id="KW-0010">Activator</keyword>
<dbReference type="AlphaFoldDB" id="A0A975SNV1"/>
<evidence type="ECO:0000256" key="1">
    <source>
        <dbReference type="ARBA" id="ARBA00009437"/>
    </source>
</evidence>
<dbReference type="PANTHER" id="PTHR30346:SF26">
    <property type="entry name" value="HYDROGEN PEROXIDE-INDUCIBLE GENES ACTIVATOR"/>
    <property type="match status" value="1"/>
</dbReference>
<evidence type="ECO:0000256" key="2">
    <source>
        <dbReference type="ARBA" id="ARBA00023015"/>
    </source>
</evidence>
<proteinExistence type="inferred from homology"/>
<dbReference type="Proteomes" id="UP000683428">
    <property type="component" value="Chromosome"/>
</dbReference>
<dbReference type="GO" id="GO:0032993">
    <property type="term" value="C:protein-DNA complex"/>
    <property type="evidence" value="ECO:0007669"/>
    <property type="project" value="TreeGrafter"/>
</dbReference>
<gene>
    <name evidence="7" type="ORF">Azoinq_04160</name>
</gene>
<evidence type="ECO:0000259" key="6">
    <source>
        <dbReference type="PROSITE" id="PS50931"/>
    </source>
</evidence>
<reference evidence="7" key="1">
    <citation type="submission" date="2020-11" db="EMBL/GenBank/DDBJ databases">
        <title>Azospira inquinata sp. nov.</title>
        <authorList>
            <person name="Moe W.M."/>
            <person name="Mikes M.C."/>
        </authorList>
    </citation>
    <scope>NUCLEOTIDE SEQUENCE</scope>
    <source>
        <strain evidence="7">Azo-3</strain>
    </source>
</reference>
<keyword evidence="2" id="KW-0805">Transcription regulation</keyword>
<dbReference type="Pfam" id="PF00126">
    <property type="entry name" value="HTH_1"/>
    <property type="match status" value="1"/>
</dbReference>
<protein>
    <submittedName>
        <fullName evidence="7">LysR family transcriptional regulator</fullName>
    </submittedName>
</protein>
<dbReference type="EMBL" id="CP064782">
    <property type="protein sequence ID" value="QWT49813.1"/>
    <property type="molecule type" value="Genomic_DNA"/>
</dbReference>
<dbReference type="KEGG" id="aiq:Azoinq_04160"/>
<keyword evidence="5" id="KW-0804">Transcription</keyword>
<dbReference type="CDD" id="cd08411">
    <property type="entry name" value="PBP2_OxyR"/>
    <property type="match status" value="1"/>
</dbReference>
<dbReference type="InterPro" id="IPR005119">
    <property type="entry name" value="LysR_subst-bd"/>
</dbReference>
<dbReference type="InterPro" id="IPR000847">
    <property type="entry name" value="LysR_HTH_N"/>
</dbReference>
<dbReference type="PANTHER" id="PTHR30346">
    <property type="entry name" value="TRANSCRIPTIONAL DUAL REGULATOR HCAR-RELATED"/>
    <property type="match status" value="1"/>
</dbReference>
<dbReference type="GO" id="GO:0003677">
    <property type="term" value="F:DNA binding"/>
    <property type="evidence" value="ECO:0007669"/>
    <property type="project" value="UniProtKB-KW"/>
</dbReference>
<comment type="similarity">
    <text evidence="1">Belongs to the LysR transcriptional regulatory family.</text>
</comment>
<dbReference type="FunFam" id="1.10.10.10:FF:000001">
    <property type="entry name" value="LysR family transcriptional regulator"/>
    <property type="match status" value="1"/>
</dbReference>
<keyword evidence="8" id="KW-1185">Reference proteome</keyword>
<evidence type="ECO:0000256" key="5">
    <source>
        <dbReference type="ARBA" id="ARBA00023163"/>
    </source>
</evidence>
<dbReference type="RefSeq" id="WP_216125528.1">
    <property type="nucleotide sequence ID" value="NZ_CP064782.1"/>
</dbReference>
<evidence type="ECO:0000313" key="7">
    <source>
        <dbReference type="EMBL" id="QWT49813.1"/>
    </source>
</evidence>
<dbReference type="PROSITE" id="PS50931">
    <property type="entry name" value="HTH_LYSR"/>
    <property type="match status" value="1"/>
</dbReference>
<dbReference type="Pfam" id="PF03466">
    <property type="entry name" value="LysR_substrate"/>
    <property type="match status" value="1"/>
</dbReference>